<evidence type="ECO:0000256" key="1">
    <source>
        <dbReference type="SAM" id="Phobius"/>
    </source>
</evidence>
<feature type="transmembrane region" description="Helical" evidence="1">
    <location>
        <begin position="175"/>
        <end position="194"/>
    </location>
</feature>
<keyword evidence="1" id="KW-0472">Membrane</keyword>
<keyword evidence="1" id="KW-1133">Transmembrane helix</keyword>
<gene>
    <name evidence="2" type="ORF">PHLGIDRAFT_86270</name>
</gene>
<evidence type="ECO:0000313" key="2">
    <source>
        <dbReference type="EMBL" id="KIP09675.1"/>
    </source>
</evidence>
<protein>
    <submittedName>
        <fullName evidence="2">Uncharacterized protein</fullName>
    </submittedName>
</protein>
<dbReference type="Proteomes" id="UP000053257">
    <property type="component" value="Unassembled WGS sequence"/>
</dbReference>
<dbReference type="HOGENOM" id="CLU_044614_0_0_1"/>
<dbReference type="EMBL" id="KN840463">
    <property type="protein sequence ID" value="KIP09675.1"/>
    <property type="molecule type" value="Genomic_DNA"/>
</dbReference>
<feature type="transmembrane region" description="Helical" evidence="1">
    <location>
        <begin position="244"/>
        <end position="266"/>
    </location>
</feature>
<feature type="transmembrane region" description="Helical" evidence="1">
    <location>
        <begin position="50"/>
        <end position="72"/>
    </location>
</feature>
<organism evidence="2 3">
    <name type="scientific">Phlebiopsis gigantea (strain 11061_1 CR5-6)</name>
    <name type="common">White-rot fungus</name>
    <name type="synonym">Peniophora gigantea</name>
    <dbReference type="NCBI Taxonomy" id="745531"/>
    <lineage>
        <taxon>Eukaryota</taxon>
        <taxon>Fungi</taxon>
        <taxon>Dikarya</taxon>
        <taxon>Basidiomycota</taxon>
        <taxon>Agaricomycotina</taxon>
        <taxon>Agaricomycetes</taxon>
        <taxon>Polyporales</taxon>
        <taxon>Phanerochaetaceae</taxon>
        <taxon>Phlebiopsis</taxon>
    </lineage>
</organism>
<feature type="transmembrane region" description="Helical" evidence="1">
    <location>
        <begin position="215"/>
        <end position="238"/>
    </location>
</feature>
<accession>A0A0C3SDH3</accession>
<dbReference type="AlphaFoldDB" id="A0A0C3SDH3"/>
<feature type="transmembrane region" description="Helical" evidence="1">
    <location>
        <begin position="20"/>
        <end position="38"/>
    </location>
</feature>
<keyword evidence="3" id="KW-1185">Reference proteome</keyword>
<sequence>MPDANTVFQHSWYISNQFNMLMYGIELVLYSASVWLILTNKGKDRQNNMFFFWFSTALLVCITIQVAVQGVFGEMMWITHADYPGGSAAYFEDNSAVWYETLGSAASILLTLLSDWLLIYRCYIVWDSNWLVIAFPALLNVASGVMGILVCVYSGSPGSDFFAGLAVKTELAFRGIVLGLNVIVTALICGRILYVAKGMRAALGHDAARTYTSAAAIVIESALPYTLFGIAYMVTLGVNSPTSIFFLCFYVLLTCIAPQMIILRVLMGRGWTKDTFTGMSSMSFVTRTAPDPEQVMSESDRSGTLAATLQDPSKSNISSDFVSSKV</sequence>
<keyword evidence="1" id="KW-0812">Transmembrane</keyword>
<feature type="transmembrane region" description="Helical" evidence="1">
    <location>
        <begin position="130"/>
        <end position="155"/>
    </location>
</feature>
<feature type="transmembrane region" description="Helical" evidence="1">
    <location>
        <begin position="96"/>
        <end position="118"/>
    </location>
</feature>
<reference evidence="2 3" key="1">
    <citation type="journal article" date="2014" name="PLoS Genet.">
        <title>Analysis of the Phlebiopsis gigantea genome, transcriptome and secretome provides insight into its pioneer colonization strategies of wood.</title>
        <authorList>
            <person name="Hori C."/>
            <person name="Ishida T."/>
            <person name="Igarashi K."/>
            <person name="Samejima M."/>
            <person name="Suzuki H."/>
            <person name="Master E."/>
            <person name="Ferreira P."/>
            <person name="Ruiz-Duenas F.J."/>
            <person name="Held B."/>
            <person name="Canessa P."/>
            <person name="Larrondo L.F."/>
            <person name="Schmoll M."/>
            <person name="Druzhinina I.S."/>
            <person name="Kubicek C.P."/>
            <person name="Gaskell J.A."/>
            <person name="Kersten P."/>
            <person name="St John F."/>
            <person name="Glasner J."/>
            <person name="Sabat G."/>
            <person name="Splinter BonDurant S."/>
            <person name="Syed K."/>
            <person name="Yadav J."/>
            <person name="Mgbeahuruike A.C."/>
            <person name="Kovalchuk A."/>
            <person name="Asiegbu F.O."/>
            <person name="Lackner G."/>
            <person name="Hoffmeister D."/>
            <person name="Rencoret J."/>
            <person name="Gutierrez A."/>
            <person name="Sun H."/>
            <person name="Lindquist E."/>
            <person name="Barry K."/>
            <person name="Riley R."/>
            <person name="Grigoriev I.V."/>
            <person name="Henrissat B."/>
            <person name="Kues U."/>
            <person name="Berka R.M."/>
            <person name="Martinez A.T."/>
            <person name="Covert S.F."/>
            <person name="Blanchette R.A."/>
            <person name="Cullen D."/>
        </authorList>
    </citation>
    <scope>NUCLEOTIDE SEQUENCE [LARGE SCALE GENOMIC DNA]</scope>
    <source>
        <strain evidence="2 3">11061_1 CR5-6</strain>
    </source>
</reference>
<proteinExistence type="predicted"/>
<evidence type="ECO:0000313" key="3">
    <source>
        <dbReference type="Proteomes" id="UP000053257"/>
    </source>
</evidence>
<name>A0A0C3SDH3_PHLG1</name>
<dbReference type="OrthoDB" id="2796825at2759"/>